<dbReference type="PANTHER" id="PTHR47996:SF3">
    <property type="entry name" value="TRANSCRIPTION FACTOR DUO1"/>
    <property type="match status" value="1"/>
</dbReference>
<sequence>MVAQRRRGGRPAAARKGQWTAEEDEVLRRHVREHGPREWSSIEARGLLPRNGKSCRLRWVNKLQPGLRTGCKFTQEEERMVIEMQAKVGNKWALISKQLTGRTDNDVKNFWSTRKKKLARMSKAAAPAPPPSRRRSSSSSRALPSTPTESCSLMKDPFQESSSSYHVGESSHQACTAMENQLTTDAQSPGRLPAYECSLGLPAPESLTGLPAPESPSWPSSGELALVPAAECMRNPAPLMLYPAASGDMASADHSGYGDELACLQPVLEFQPIQPYGLEDDMVFDELSPATLDFFDQPPPPPPLIKW</sequence>
<keyword evidence="5" id="KW-0804">Transcription</keyword>
<accession>J3MUH9</accession>
<dbReference type="PANTHER" id="PTHR47996">
    <property type="entry name" value="TRANSCRIPTION FACTOR DUO1"/>
    <property type="match status" value="1"/>
</dbReference>
<dbReference type="Gene3D" id="1.10.10.60">
    <property type="entry name" value="Homeodomain-like"/>
    <property type="match status" value="2"/>
</dbReference>
<evidence type="ECO:0000313" key="11">
    <source>
        <dbReference type="Proteomes" id="UP000006038"/>
    </source>
</evidence>
<evidence type="ECO:0000256" key="5">
    <source>
        <dbReference type="ARBA" id="ARBA00023163"/>
    </source>
</evidence>
<dbReference type="InterPro" id="IPR001005">
    <property type="entry name" value="SANT/Myb"/>
</dbReference>
<evidence type="ECO:0000259" key="9">
    <source>
        <dbReference type="PROSITE" id="PS51294"/>
    </source>
</evidence>
<evidence type="ECO:0000259" key="8">
    <source>
        <dbReference type="PROSITE" id="PS50090"/>
    </source>
</evidence>
<gene>
    <name evidence="10" type="primary">LOC102700082</name>
</gene>
<evidence type="ECO:0000313" key="10">
    <source>
        <dbReference type="EnsemblPlants" id="OB08G27600.1"/>
    </source>
</evidence>
<dbReference type="OrthoDB" id="2143914at2759"/>
<dbReference type="FunFam" id="1.10.10.60:FF:000351">
    <property type="entry name" value="Transcription factor GAMYB"/>
    <property type="match status" value="1"/>
</dbReference>
<organism evidence="10">
    <name type="scientific">Oryza brachyantha</name>
    <name type="common">malo sina</name>
    <dbReference type="NCBI Taxonomy" id="4533"/>
    <lineage>
        <taxon>Eukaryota</taxon>
        <taxon>Viridiplantae</taxon>
        <taxon>Streptophyta</taxon>
        <taxon>Embryophyta</taxon>
        <taxon>Tracheophyta</taxon>
        <taxon>Spermatophyta</taxon>
        <taxon>Magnoliopsida</taxon>
        <taxon>Liliopsida</taxon>
        <taxon>Poales</taxon>
        <taxon>Poaceae</taxon>
        <taxon>BOP clade</taxon>
        <taxon>Oryzoideae</taxon>
        <taxon>Oryzeae</taxon>
        <taxon>Oryzinae</taxon>
        <taxon>Oryza</taxon>
    </lineage>
</organism>
<dbReference type="SMART" id="SM00717">
    <property type="entry name" value="SANT"/>
    <property type="match status" value="2"/>
</dbReference>
<feature type="region of interest" description="Disordered" evidence="7">
    <location>
        <begin position="1"/>
        <end position="21"/>
    </location>
</feature>
<reference evidence="10" key="1">
    <citation type="journal article" date="2013" name="Nat. Commun.">
        <title>Whole-genome sequencing of Oryza brachyantha reveals mechanisms underlying Oryza genome evolution.</title>
        <authorList>
            <person name="Chen J."/>
            <person name="Huang Q."/>
            <person name="Gao D."/>
            <person name="Wang J."/>
            <person name="Lang Y."/>
            <person name="Liu T."/>
            <person name="Li B."/>
            <person name="Bai Z."/>
            <person name="Luis Goicoechea J."/>
            <person name="Liang C."/>
            <person name="Chen C."/>
            <person name="Zhang W."/>
            <person name="Sun S."/>
            <person name="Liao Y."/>
            <person name="Zhang X."/>
            <person name="Yang L."/>
            <person name="Song C."/>
            <person name="Wang M."/>
            <person name="Shi J."/>
            <person name="Liu G."/>
            <person name="Liu J."/>
            <person name="Zhou H."/>
            <person name="Zhou W."/>
            <person name="Yu Q."/>
            <person name="An N."/>
            <person name="Chen Y."/>
            <person name="Cai Q."/>
            <person name="Wang B."/>
            <person name="Liu B."/>
            <person name="Min J."/>
            <person name="Huang Y."/>
            <person name="Wu H."/>
            <person name="Li Z."/>
            <person name="Zhang Y."/>
            <person name="Yin Y."/>
            <person name="Song W."/>
            <person name="Jiang J."/>
            <person name="Jackson S.A."/>
            <person name="Wing R.A."/>
            <person name="Wang J."/>
            <person name="Chen M."/>
        </authorList>
    </citation>
    <scope>NUCLEOTIDE SEQUENCE [LARGE SCALE GENOMIC DNA]</scope>
    <source>
        <strain evidence="10">cv. IRGC 101232</strain>
    </source>
</reference>
<dbReference type="CDD" id="cd00167">
    <property type="entry name" value="SANT"/>
    <property type="match status" value="2"/>
</dbReference>
<dbReference type="Gramene" id="OB08G27600.1">
    <property type="protein sequence ID" value="OB08G27600.1"/>
    <property type="gene ID" value="OB08G27600"/>
</dbReference>
<dbReference type="Proteomes" id="UP000006038">
    <property type="component" value="Chromosome 8"/>
</dbReference>
<keyword evidence="3" id="KW-0805">Transcription regulation</keyword>
<dbReference type="eggNOG" id="KOG0048">
    <property type="taxonomic scope" value="Eukaryota"/>
</dbReference>
<evidence type="ECO:0000256" key="4">
    <source>
        <dbReference type="ARBA" id="ARBA00023125"/>
    </source>
</evidence>
<comment type="subcellular location">
    <subcellularLocation>
        <location evidence="1">Nucleus</location>
    </subcellularLocation>
</comment>
<evidence type="ECO:0000256" key="1">
    <source>
        <dbReference type="ARBA" id="ARBA00004123"/>
    </source>
</evidence>
<keyword evidence="4" id="KW-0238">DNA-binding</keyword>
<evidence type="ECO:0000256" key="3">
    <source>
        <dbReference type="ARBA" id="ARBA00023015"/>
    </source>
</evidence>
<dbReference type="PROSITE" id="PS50090">
    <property type="entry name" value="MYB_LIKE"/>
    <property type="match status" value="2"/>
</dbReference>
<dbReference type="OMA" id="YVDNTHA"/>
<feature type="domain" description="Myb-like" evidence="8">
    <location>
        <begin position="72"/>
        <end position="115"/>
    </location>
</feature>
<dbReference type="GO" id="GO:0003677">
    <property type="term" value="F:DNA binding"/>
    <property type="evidence" value="ECO:0007669"/>
    <property type="project" value="UniProtKB-KW"/>
</dbReference>
<keyword evidence="6" id="KW-0539">Nucleus</keyword>
<dbReference type="RefSeq" id="XP_006660292.1">
    <property type="nucleotide sequence ID" value="XM_006660229.3"/>
</dbReference>
<feature type="domain" description="Myb-like" evidence="8">
    <location>
        <begin position="11"/>
        <end position="63"/>
    </location>
</feature>
<feature type="region of interest" description="Disordered" evidence="7">
    <location>
        <begin position="116"/>
        <end position="165"/>
    </location>
</feature>
<dbReference type="HOGENOM" id="CLU_028567_15_5_1"/>
<dbReference type="InterPro" id="IPR053106">
    <property type="entry name" value="Plant_Male-Germline_Reg_TFs"/>
</dbReference>
<dbReference type="AlphaFoldDB" id="J3MUH9"/>
<keyword evidence="11" id="KW-1185">Reference proteome</keyword>
<name>J3MUH9_ORYBR</name>
<dbReference type="KEGG" id="obr:102700082"/>
<dbReference type="EnsemblPlants" id="OB08G27600.1">
    <property type="protein sequence ID" value="OB08G27600.1"/>
    <property type="gene ID" value="OB08G27600"/>
</dbReference>
<feature type="domain" description="HTH myb-type" evidence="9">
    <location>
        <begin position="15"/>
        <end position="67"/>
    </location>
</feature>
<evidence type="ECO:0000256" key="2">
    <source>
        <dbReference type="ARBA" id="ARBA00022737"/>
    </source>
</evidence>
<dbReference type="InterPro" id="IPR009057">
    <property type="entry name" value="Homeodomain-like_sf"/>
</dbReference>
<dbReference type="SUPFAM" id="SSF46689">
    <property type="entry name" value="Homeodomain-like"/>
    <property type="match status" value="1"/>
</dbReference>
<dbReference type="GO" id="GO:0005634">
    <property type="term" value="C:nucleus"/>
    <property type="evidence" value="ECO:0007669"/>
    <property type="project" value="UniProtKB-SubCell"/>
</dbReference>
<proteinExistence type="predicted"/>
<feature type="domain" description="HTH myb-type" evidence="9">
    <location>
        <begin position="71"/>
        <end position="119"/>
    </location>
</feature>
<reference evidence="10" key="2">
    <citation type="submission" date="2013-04" db="UniProtKB">
        <authorList>
            <consortium name="EnsemblPlants"/>
        </authorList>
    </citation>
    <scope>IDENTIFICATION</scope>
</reference>
<dbReference type="PROSITE" id="PS51294">
    <property type="entry name" value="HTH_MYB"/>
    <property type="match status" value="2"/>
</dbReference>
<keyword evidence="2" id="KW-0677">Repeat</keyword>
<protein>
    <submittedName>
        <fullName evidence="10">Uncharacterized protein</fullName>
    </submittedName>
</protein>
<dbReference type="InterPro" id="IPR017930">
    <property type="entry name" value="Myb_dom"/>
</dbReference>
<evidence type="ECO:0000256" key="6">
    <source>
        <dbReference type="ARBA" id="ARBA00023242"/>
    </source>
</evidence>
<dbReference type="Pfam" id="PF00249">
    <property type="entry name" value="Myb_DNA-binding"/>
    <property type="match status" value="2"/>
</dbReference>
<evidence type="ECO:0000256" key="7">
    <source>
        <dbReference type="SAM" id="MobiDB-lite"/>
    </source>
</evidence>
<dbReference type="FunFam" id="1.10.10.60:FF:000060">
    <property type="entry name" value="MYB transcription factor"/>
    <property type="match status" value="1"/>
</dbReference>
<dbReference type="GeneID" id="102700082"/>